<evidence type="ECO:0000259" key="2">
    <source>
        <dbReference type="Pfam" id="PF00561"/>
    </source>
</evidence>
<dbReference type="PRINTS" id="PR00412">
    <property type="entry name" value="EPOXHYDRLASE"/>
</dbReference>
<evidence type="ECO:0000313" key="4">
    <source>
        <dbReference type="Proteomes" id="UP000628079"/>
    </source>
</evidence>
<dbReference type="InterPro" id="IPR000073">
    <property type="entry name" value="AB_hydrolase_1"/>
</dbReference>
<dbReference type="Proteomes" id="UP000628079">
    <property type="component" value="Unassembled WGS sequence"/>
</dbReference>
<name>A0A8H9FVJ8_9MICO</name>
<dbReference type="RefSeq" id="WP_198030690.1">
    <property type="nucleotide sequence ID" value="NZ_BMEA01000002.1"/>
</dbReference>
<dbReference type="InterPro" id="IPR000639">
    <property type="entry name" value="Epox_hydrolase-like"/>
</dbReference>
<reference evidence="3" key="1">
    <citation type="journal article" date="2014" name="Int. J. Syst. Evol. Microbiol.">
        <title>Complete genome sequence of Corynebacterium casei LMG S-19264T (=DSM 44701T), isolated from a smear-ripened cheese.</title>
        <authorList>
            <consortium name="US DOE Joint Genome Institute (JGI-PGF)"/>
            <person name="Walter F."/>
            <person name="Albersmeier A."/>
            <person name="Kalinowski J."/>
            <person name="Ruckert C."/>
        </authorList>
    </citation>
    <scope>NUCLEOTIDE SEQUENCE</scope>
    <source>
        <strain evidence="3">CGMCC 1.10749</strain>
    </source>
</reference>
<keyword evidence="1 3" id="KW-0378">Hydrolase</keyword>
<evidence type="ECO:0000313" key="3">
    <source>
        <dbReference type="EMBL" id="GGB79412.1"/>
    </source>
</evidence>
<accession>A0A8H9FVJ8</accession>
<dbReference type="EMBL" id="BMEA01000002">
    <property type="protein sequence ID" value="GGB79412.1"/>
    <property type="molecule type" value="Genomic_DNA"/>
</dbReference>
<evidence type="ECO:0000256" key="1">
    <source>
        <dbReference type="ARBA" id="ARBA00022801"/>
    </source>
</evidence>
<reference evidence="3" key="2">
    <citation type="submission" date="2020-09" db="EMBL/GenBank/DDBJ databases">
        <authorList>
            <person name="Sun Q."/>
            <person name="Zhou Y."/>
        </authorList>
    </citation>
    <scope>NUCLEOTIDE SEQUENCE</scope>
    <source>
        <strain evidence="3">CGMCC 1.10749</strain>
    </source>
</reference>
<comment type="caution">
    <text evidence="3">The sequence shown here is derived from an EMBL/GenBank/DDBJ whole genome shotgun (WGS) entry which is preliminary data.</text>
</comment>
<feature type="domain" description="AB hydrolase-1" evidence="2">
    <location>
        <begin position="38"/>
        <end position="282"/>
    </location>
</feature>
<organism evidence="3 4">
    <name type="scientific">Knoellia flava</name>
    <dbReference type="NCBI Taxonomy" id="913969"/>
    <lineage>
        <taxon>Bacteria</taxon>
        <taxon>Bacillati</taxon>
        <taxon>Actinomycetota</taxon>
        <taxon>Actinomycetes</taxon>
        <taxon>Micrococcales</taxon>
        <taxon>Intrasporangiaceae</taxon>
        <taxon>Knoellia</taxon>
    </lineage>
</organism>
<dbReference type="GO" id="GO:0016787">
    <property type="term" value="F:hydrolase activity"/>
    <property type="evidence" value="ECO:0007669"/>
    <property type="project" value="UniProtKB-KW"/>
</dbReference>
<sequence>MMLLETDTTLLEPGWRESAHDVGDVLLHVVEAGDPGDPVVVLLHGFPEFWWGWRHQMTALAEAGHHVVVPDLRGHNLSDAPSGVANYHLDVLVRDVVGLVAGLGADQVDLVGHDWGAMVGWRFAAQHPERLRRLVALAGPHPDLLLRSALSSPLQLVRSSYAGLFQLPWLPESVLRAAGFALLRRTLRSTSAPGTFSDADLDRHAEAWSRPGSLTAMLDYYRALRLPRASLAAVRVTAPTLVLWGENDVFLDTGVGEATLVQCTDARLVVLDGATHWLHHEQPERVNGELLAFLTG</sequence>
<dbReference type="PRINTS" id="PR00111">
    <property type="entry name" value="ABHYDROLASE"/>
</dbReference>
<dbReference type="PANTHER" id="PTHR43329">
    <property type="entry name" value="EPOXIDE HYDROLASE"/>
    <property type="match status" value="1"/>
</dbReference>
<proteinExistence type="predicted"/>
<gene>
    <name evidence="3" type="ORF">GCM10011314_18760</name>
</gene>
<dbReference type="InterPro" id="IPR029058">
    <property type="entry name" value="AB_hydrolase_fold"/>
</dbReference>
<dbReference type="Gene3D" id="3.40.50.1820">
    <property type="entry name" value="alpha/beta hydrolase"/>
    <property type="match status" value="1"/>
</dbReference>
<dbReference type="Pfam" id="PF00561">
    <property type="entry name" value="Abhydrolase_1"/>
    <property type="match status" value="1"/>
</dbReference>
<dbReference type="AlphaFoldDB" id="A0A8H9FVJ8"/>
<dbReference type="SUPFAM" id="SSF53474">
    <property type="entry name" value="alpha/beta-Hydrolases"/>
    <property type="match status" value="1"/>
</dbReference>
<protein>
    <submittedName>
        <fullName evidence="3">Alpha/beta hydrolase</fullName>
    </submittedName>
</protein>